<feature type="domain" description="HTH bat-type" evidence="4">
    <location>
        <begin position="157"/>
        <end position="207"/>
    </location>
</feature>
<evidence type="ECO:0000256" key="1">
    <source>
        <dbReference type="ARBA" id="ARBA00023015"/>
    </source>
</evidence>
<dbReference type="Pfam" id="PF04967">
    <property type="entry name" value="HTH_10"/>
    <property type="match status" value="1"/>
</dbReference>
<gene>
    <name evidence="6" type="ORF">GCM10025751_53990</name>
</gene>
<dbReference type="PANTHER" id="PTHR34236">
    <property type="entry name" value="DIMETHYL SULFOXIDE REDUCTASE TRANSCRIPTIONAL ACTIVATOR"/>
    <property type="match status" value="1"/>
</dbReference>
<dbReference type="Proteomes" id="UP001501729">
    <property type="component" value="Unassembled WGS sequence"/>
</dbReference>
<evidence type="ECO:0000256" key="2">
    <source>
        <dbReference type="ARBA" id="ARBA00023163"/>
    </source>
</evidence>
<evidence type="ECO:0000259" key="5">
    <source>
        <dbReference type="Pfam" id="PF15915"/>
    </source>
</evidence>
<evidence type="ECO:0000259" key="4">
    <source>
        <dbReference type="Pfam" id="PF04967"/>
    </source>
</evidence>
<protein>
    <recommendedName>
        <fullName evidence="8">GAF and HTH_10 associated domain-containing protein</fullName>
    </recommendedName>
</protein>
<evidence type="ECO:0008006" key="8">
    <source>
        <dbReference type="Google" id="ProtNLM"/>
    </source>
</evidence>
<proteinExistence type="predicted"/>
<name>A0AAV3UR76_9EURY</name>
<evidence type="ECO:0000256" key="3">
    <source>
        <dbReference type="SAM" id="MobiDB-lite"/>
    </source>
</evidence>
<keyword evidence="2" id="KW-0804">Transcription</keyword>
<evidence type="ECO:0000313" key="7">
    <source>
        <dbReference type="Proteomes" id="UP001501729"/>
    </source>
</evidence>
<evidence type="ECO:0000313" key="6">
    <source>
        <dbReference type="EMBL" id="GAA5064417.1"/>
    </source>
</evidence>
<dbReference type="InterPro" id="IPR031803">
    <property type="entry name" value="BAT_GAF/HTH-assoc"/>
</dbReference>
<feature type="region of interest" description="Disordered" evidence="3">
    <location>
        <begin position="214"/>
        <end position="236"/>
    </location>
</feature>
<dbReference type="RefSeq" id="WP_227778871.1">
    <property type="nucleotide sequence ID" value="NZ_BAABKX010000030.1"/>
</dbReference>
<organism evidence="6 7">
    <name type="scientific">Haladaptatus pallidirubidus</name>
    <dbReference type="NCBI Taxonomy" id="1008152"/>
    <lineage>
        <taxon>Archaea</taxon>
        <taxon>Methanobacteriati</taxon>
        <taxon>Methanobacteriota</taxon>
        <taxon>Stenosarchaea group</taxon>
        <taxon>Halobacteria</taxon>
        <taxon>Halobacteriales</taxon>
        <taxon>Haladaptataceae</taxon>
        <taxon>Haladaptatus</taxon>
    </lineage>
</organism>
<dbReference type="EMBL" id="BAABKX010000030">
    <property type="protein sequence ID" value="GAA5064417.1"/>
    <property type="molecule type" value="Genomic_DNA"/>
</dbReference>
<accession>A0AAV3UR76</accession>
<dbReference type="AlphaFoldDB" id="A0AAV3UR76"/>
<dbReference type="GeneID" id="68617598"/>
<keyword evidence="7" id="KW-1185">Reference proteome</keyword>
<feature type="domain" description="Bacterioopsin transcriptional activator GAF and HTH associated" evidence="5">
    <location>
        <begin position="5"/>
        <end position="141"/>
    </location>
</feature>
<keyword evidence="1" id="KW-0805">Transcription regulation</keyword>
<sequence>MGGTIVEVSFPAKQFALEHTLSTLETVNFEIEQMAATNQDILMPFMWIETEDRLALEDALTDDDSVADFQLIADLETDFLYQLEWVDHVDYLIRTLVEENGTILTATCHGDAWYLRLLFADHDAVRRTTECCEEQGIDFNIENIYEFSRNYRDRFGLTDTQQRALQLAASRGYYSIPRDVTTEDLAEELGVSHQALSERLRRGHGTLVDHVLVSGAGTPEPPEPRGINSDEDVVSE</sequence>
<dbReference type="Pfam" id="PF15915">
    <property type="entry name" value="BAT"/>
    <property type="match status" value="1"/>
</dbReference>
<comment type="caution">
    <text evidence="6">The sequence shown here is derived from an EMBL/GenBank/DDBJ whole genome shotgun (WGS) entry which is preliminary data.</text>
</comment>
<reference evidence="6 7" key="1">
    <citation type="journal article" date="2019" name="Int. J. Syst. Evol. Microbiol.">
        <title>The Global Catalogue of Microorganisms (GCM) 10K type strain sequencing project: providing services to taxonomists for standard genome sequencing and annotation.</title>
        <authorList>
            <consortium name="The Broad Institute Genomics Platform"/>
            <consortium name="The Broad Institute Genome Sequencing Center for Infectious Disease"/>
            <person name="Wu L."/>
            <person name="Ma J."/>
        </authorList>
    </citation>
    <scope>NUCLEOTIDE SEQUENCE [LARGE SCALE GENOMIC DNA]</scope>
    <source>
        <strain evidence="6 7">JCM 17504</strain>
    </source>
</reference>
<dbReference type="PANTHER" id="PTHR34236:SF1">
    <property type="entry name" value="DIMETHYL SULFOXIDE REDUCTASE TRANSCRIPTIONAL ACTIVATOR"/>
    <property type="match status" value="1"/>
</dbReference>
<dbReference type="InterPro" id="IPR007050">
    <property type="entry name" value="HTH_bacterioopsin"/>
</dbReference>